<organism evidence="1 2">
    <name type="scientific">Segatella copri DSM 18205</name>
    <dbReference type="NCBI Taxonomy" id="537011"/>
    <lineage>
        <taxon>Bacteria</taxon>
        <taxon>Pseudomonadati</taxon>
        <taxon>Bacteroidota</taxon>
        <taxon>Bacteroidia</taxon>
        <taxon>Bacteroidales</taxon>
        <taxon>Prevotellaceae</taxon>
        <taxon>Segatella</taxon>
    </lineage>
</organism>
<reference evidence="1" key="1">
    <citation type="submission" date="2009-11" db="EMBL/GenBank/DDBJ databases">
        <authorList>
            <person name="Weinstock G."/>
            <person name="Sodergren E."/>
            <person name="Clifton S."/>
            <person name="Fulton L."/>
            <person name="Fulton B."/>
            <person name="Courtney L."/>
            <person name="Fronick C."/>
            <person name="Harrison M."/>
            <person name="Strong C."/>
            <person name="Farmer C."/>
            <person name="Delahaunty K."/>
            <person name="Markovic C."/>
            <person name="Hall O."/>
            <person name="Minx P."/>
            <person name="Tomlinson C."/>
            <person name="Mitreva M."/>
            <person name="Nelson J."/>
            <person name="Hou S."/>
            <person name="Wollam A."/>
            <person name="Pepin K.H."/>
            <person name="Johnson M."/>
            <person name="Bhonagiri V."/>
            <person name="Nash W.E."/>
            <person name="Warren W."/>
            <person name="Chinwalla A."/>
            <person name="Mardis E.R."/>
            <person name="Wilson R.K."/>
        </authorList>
    </citation>
    <scope>NUCLEOTIDE SEQUENCE [LARGE SCALE GENOMIC DNA]</scope>
    <source>
        <strain evidence="1">DSM 18205</strain>
    </source>
</reference>
<dbReference type="STRING" id="537011.PREVCOP_05896"/>
<gene>
    <name evidence="1" type="ORF">PREVCOP_05896</name>
</gene>
<comment type="caution">
    <text evidence="1">The sequence shown here is derived from an EMBL/GenBank/DDBJ whole genome shotgun (WGS) entry which is preliminary data.</text>
</comment>
<evidence type="ECO:0000313" key="2">
    <source>
        <dbReference type="Proteomes" id="UP000004477"/>
    </source>
</evidence>
<dbReference type="PaxDb" id="537011-PREVCOP_05896"/>
<keyword evidence="2" id="KW-1185">Reference proteome</keyword>
<dbReference type="RefSeq" id="WP_006848578.1">
    <property type="nucleotide sequence ID" value="NZ_CP085933.1"/>
</dbReference>
<name>D1PF89_9BACT</name>
<dbReference type="EMBL" id="ACBX02000034">
    <property type="protein sequence ID" value="EFB34631.1"/>
    <property type="molecule type" value="Genomic_DNA"/>
</dbReference>
<protein>
    <submittedName>
        <fullName evidence="1">Uncharacterized protein</fullName>
    </submittedName>
</protein>
<accession>D1PF89</accession>
<dbReference type="Proteomes" id="UP000004477">
    <property type="component" value="Unassembled WGS sequence"/>
</dbReference>
<dbReference type="AlphaFoldDB" id="D1PF89"/>
<sequence length="72" mass="8312">MAKFIELHDKHNGNPLYINVDAIAFIENENGRVYINFLMQRVSTSGNSNVSSYVYREEVAETFSQVKLKIEE</sequence>
<dbReference type="HOGENOM" id="CLU_2718950_0_0_10"/>
<dbReference type="GeneID" id="69850325"/>
<proteinExistence type="predicted"/>
<evidence type="ECO:0000313" key="1">
    <source>
        <dbReference type="EMBL" id="EFB34631.1"/>
    </source>
</evidence>